<proteinExistence type="predicted"/>
<evidence type="ECO:0000313" key="1">
    <source>
        <dbReference type="EMBL" id="JAE15915.1"/>
    </source>
</evidence>
<dbReference type="EMBL" id="GBRH01181981">
    <property type="protein sequence ID" value="JAE15915.1"/>
    <property type="molecule type" value="Transcribed_RNA"/>
</dbReference>
<accession>A0A0A9FST3</accession>
<name>A0A0A9FST3_ARUDO</name>
<dbReference type="AlphaFoldDB" id="A0A0A9FST3"/>
<reference evidence="1" key="1">
    <citation type="submission" date="2014-09" db="EMBL/GenBank/DDBJ databases">
        <authorList>
            <person name="Magalhaes I.L.F."/>
            <person name="Oliveira U."/>
            <person name="Santos F.R."/>
            <person name="Vidigal T.H.D.A."/>
            <person name="Brescovit A.D."/>
            <person name="Santos A.J."/>
        </authorList>
    </citation>
    <scope>NUCLEOTIDE SEQUENCE</scope>
    <source>
        <tissue evidence="1">Shoot tissue taken approximately 20 cm above the soil surface</tissue>
    </source>
</reference>
<sequence length="54" mass="6051">MCNRILIPVDSPATTMLVKDHLSSERGCFIVFIRTLYLLVFCCLVSKLNKGGSF</sequence>
<organism evidence="1">
    <name type="scientific">Arundo donax</name>
    <name type="common">Giant reed</name>
    <name type="synonym">Donax arundinaceus</name>
    <dbReference type="NCBI Taxonomy" id="35708"/>
    <lineage>
        <taxon>Eukaryota</taxon>
        <taxon>Viridiplantae</taxon>
        <taxon>Streptophyta</taxon>
        <taxon>Embryophyta</taxon>
        <taxon>Tracheophyta</taxon>
        <taxon>Spermatophyta</taxon>
        <taxon>Magnoliopsida</taxon>
        <taxon>Liliopsida</taxon>
        <taxon>Poales</taxon>
        <taxon>Poaceae</taxon>
        <taxon>PACMAD clade</taxon>
        <taxon>Arundinoideae</taxon>
        <taxon>Arundineae</taxon>
        <taxon>Arundo</taxon>
    </lineage>
</organism>
<reference evidence="1" key="2">
    <citation type="journal article" date="2015" name="Data Brief">
        <title>Shoot transcriptome of the giant reed, Arundo donax.</title>
        <authorList>
            <person name="Barrero R.A."/>
            <person name="Guerrero F.D."/>
            <person name="Moolhuijzen P."/>
            <person name="Goolsby J.A."/>
            <person name="Tidwell J."/>
            <person name="Bellgard S.E."/>
            <person name="Bellgard M.I."/>
        </authorList>
    </citation>
    <scope>NUCLEOTIDE SEQUENCE</scope>
    <source>
        <tissue evidence="1">Shoot tissue taken approximately 20 cm above the soil surface</tissue>
    </source>
</reference>
<protein>
    <submittedName>
        <fullName evidence="1">Uncharacterized protein</fullName>
    </submittedName>
</protein>